<evidence type="ECO:0000313" key="11">
    <source>
        <dbReference type="EMBL" id="GAA5817062.1"/>
    </source>
</evidence>
<dbReference type="EC" id="3.1.-.-" evidence="8"/>
<comment type="function">
    <text evidence="8">5'-&gt;3' double-stranded DNA exonuclease which may also possess a cryptic 3'-&gt;5' double-stranded DNA exonuclease activity. Functions in DNA mismatch repair.</text>
</comment>
<keyword evidence="6 8" id="KW-0539">Nucleus</keyword>
<keyword evidence="4 8" id="KW-0378">Hydrolase</keyword>
<dbReference type="InterPro" id="IPR044752">
    <property type="entry name" value="PIN-like_EXO1"/>
</dbReference>
<dbReference type="Gene3D" id="3.40.50.1010">
    <property type="entry name" value="5'-nuclease"/>
    <property type="match status" value="1"/>
</dbReference>
<evidence type="ECO:0000256" key="8">
    <source>
        <dbReference type="RuleBase" id="RU910737"/>
    </source>
</evidence>
<dbReference type="PANTHER" id="PTHR11081:SF8">
    <property type="entry name" value="EXONUCLEASE 1"/>
    <property type="match status" value="1"/>
</dbReference>
<proteinExistence type="inferred from homology"/>
<keyword evidence="12" id="KW-1185">Reference proteome</keyword>
<keyword evidence="8" id="KW-0238">DNA-binding</keyword>
<dbReference type="Pfam" id="PF00169">
    <property type="entry name" value="PH"/>
    <property type="match status" value="1"/>
</dbReference>
<dbReference type="InterPro" id="IPR036279">
    <property type="entry name" value="5-3_exonuclease_C_sf"/>
</dbReference>
<evidence type="ECO:0000256" key="3">
    <source>
        <dbReference type="ARBA" id="ARBA00022763"/>
    </source>
</evidence>
<dbReference type="PANTHER" id="PTHR11081">
    <property type="entry name" value="FLAP ENDONUCLEASE FAMILY MEMBER"/>
    <property type="match status" value="1"/>
</dbReference>
<dbReference type="InterPro" id="IPR029060">
    <property type="entry name" value="PIN-like_dom_sf"/>
</dbReference>
<accession>A0ABP9ZD86</accession>
<keyword evidence="7" id="KW-0802">TPR repeat</keyword>
<sequence length="802" mass="89752">MVIQGLTSLLKSEQRPVDISDYAGQVVAVDVHSRLYRGAFSRASESSGMMEGDEYVESFMNLVKMLLVHKVVPIIVFDGQHLPIKRTLVDARATFRSAKLDGGKALLNNGKVSEAKKCFRQAISITPSMVTKVIKELDRHNIQHIVSPYEVAPQLTYLVNSGQAKAVITEHLNVLDFGCSCVIFKMGLSGKGVQIDCKKITGTRNARKLRYVSILSGCDYLLLLPGIGLQEAQDIVEECESVKDILQILKNRFSKEITSEYCKKFAKADAAFLYQFVFDPTSRTYVRLNPLPKDINLTYLSGLGESPQNRTVALLKLNSAIHLDHDRILKEANKENIDPFAQLDANKFNKFEFDGKALQDKEMLLKKVEPVVKYNLPPPPSPSSSSPRPHMFGPKYISSRLKSITKVNSSAPSVNIITTKPGSFLDLWSKPKPKAGAFTVWKDKEPPKKPTKAICRPRSPPPSPSFTPTAIKYQLSQKRKSLLDDYPNPFAKVKKSFALDDTSVVRRVWGMTKVEVAKDKVECESIQSCDATLVAKAEDVLYNVRVAVVGIGLTHSGKSGKPISTRSLSARLLVRNNKQDLINDRFKEISRTFKTFSDLVQLDTLARYDGEHLLSETIFSSHAPLMIDQTKIQLELYFKCILASLSKLKDIAILYDFLELSSQKQKRFNSAPAKKEGYLSKKEGKLFGKWKARYFILNSSSLECYSSKGGDRKGVIELTDALVGRQAKNDTITTDYRHALTINELVTSKQFNRHLLCAYDDEERDAWADAIVKVMQSLDSTPAGTSSILKRLAKKEDYSYNS</sequence>
<reference evidence="11 12" key="1">
    <citation type="submission" date="2024-04" db="EMBL/GenBank/DDBJ databases">
        <title>genome sequences of Mucor flavus KT1a and Helicostylum pulchrum KT1b strains isolated from the surface of a dry-aged beef.</title>
        <authorList>
            <person name="Toyotome T."/>
            <person name="Hosono M."/>
            <person name="Torimaru M."/>
            <person name="Fukuda K."/>
            <person name="Mikami N."/>
        </authorList>
    </citation>
    <scope>NUCLEOTIDE SEQUENCE [LARGE SCALE GENOMIC DNA]</scope>
    <source>
        <strain evidence="11 12">KT1a</strain>
    </source>
</reference>
<feature type="domain" description="PH" evidence="10">
    <location>
        <begin position="672"/>
        <end position="776"/>
    </location>
</feature>
<evidence type="ECO:0000256" key="6">
    <source>
        <dbReference type="ARBA" id="ARBA00023242"/>
    </source>
</evidence>
<feature type="repeat" description="TPR" evidence="7">
    <location>
        <begin position="96"/>
        <end position="129"/>
    </location>
</feature>
<comment type="similarity">
    <text evidence="8">Belongs to the XPG/RAD2 endonuclease family. EXO1 subfamily.</text>
</comment>
<comment type="cofactor">
    <cofactor evidence="8">
        <name>Mg(2+)</name>
        <dbReference type="ChEBI" id="CHEBI:18420"/>
    </cofactor>
    <text evidence="8">Binds 2 magnesium ions per subunit. They probably participate in the reaction catalyzed by the enzyme. May bind an additional third magnesium ion after substrate binding.</text>
</comment>
<dbReference type="PROSITE" id="PS50003">
    <property type="entry name" value="PH_DOMAIN"/>
    <property type="match status" value="1"/>
</dbReference>
<keyword evidence="5 8" id="KW-0234">DNA repair</keyword>
<evidence type="ECO:0000256" key="7">
    <source>
        <dbReference type="PROSITE-ProRule" id="PRU00339"/>
    </source>
</evidence>
<evidence type="ECO:0000256" key="1">
    <source>
        <dbReference type="ARBA" id="ARBA00004123"/>
    </source>
</evidence>
<dbReference type="Gene3D" id="2.30.29.30">
    <property type="entry name" value="Pleckstrin-homology domain (PH domain)/Phosphotyrosine-binding domain (PTB)"/>
    <property type="match status" value="1"/>
</dbReference>
<dbReference type="SMART" id="SM00485">
    <property type="entry name" value="XPGN"/>
    <property type="match status" value="1"/>
</dbReference>
<evidence type="ECO:0000256" key="2">
    <source>
        <dbReference type="ARBA" id="ARBA00022722"/>
    </source>
</evidence>
<keyword evidence="3 8" id="KW-0227">DNA damage</keyword>
<evidence type="ECO:0000313" key="12">
    <source>
        <dbReference type="Proteomes" id="UP001473302"/>
    </source>
</evidence>
<dbReference type="Pfam" id="PF00867">
    <property type="entry name" value="XPG_I"/>
    <property type="match status" value="1"/>
</dbReference>
<dbReference type="InterPro" id="IPR006085">
    <property type="entry name" value="XPG_DNA_repair_N"/>
</dbReference>
<dbReference type="SUPFAM" id="SSF47807">
    <property type="entry name" value="5' to 3' exonuclease, C-terminal subdomain"/>
    <property type="match status" value="1"/>
</dbReference>
<dbReference type="InterPro" id="IPR011993">
    <property type="entry name" value="PH-like_dom_sf"/>
</dbReference>
<evidence type="ECO:0000256" key="9">
    <source>
        <dbReference type="SAM" id="MobiDB-lite"/>
    </source>
</evidence>
<evidence type="ECO:0000256" key="5">
    <source>
        <dbReference type="ARBA" id="ARBA00023204"/>
    </source>
</evidence>
<dbReference type="Proteomes" id="UP001473302">
    <property type="component" value="Unassembled WGS sequence"/>
</dbReference>
<organism evidence="11 12">
    <name type="scientific">Mucor flavus</name>
    <dbReference type="NCBI Taxonomy" id="439312"/>
    <lineage>
        <taxon>Eukaryota</taxon>
        <taxon>Fungi</taxon>
        <taxon>Fungi incertae sedis</taxon>
        <taxon>Mucoromycota</taxon>
        <taxon>Mucoromycotina</taxon>
        <taxon>Mucoromycetes</taxon>
        <taxon>Mucorales</taxon>
        <taxon>Mucorineae</taxon>
        <taxon>Mucoraceae</taxon>
        <taxon>Mucor</taxon>
    </lineage>
</organism>
<evidence type="ECO:0000259" key="10">
    <source>
        <dbReference type="PROSITE" id="PS50003"/>
    </source>
</evidence>
<dbReference type="SUPFAM" id="SSF50729">
    <property type="entry name" value="PH domain-like"/>
    <property type="match status" value="1"/>
</dbReference>
<dbReference type="PRINTS" id="PR00853">
    <property type="entry name" value="XPGRADSUPER"/>
</dbReference>
<comment type="caution">
    <text evidence="11">The sequence shown here is derived from an EMBL/GenBank/DDBJ whole genome shotgun (WGS) entry which is preliminary data.</text>
</comment>
<dbReference type="InterPro" id="IPR001849">
    <property type="entry name" value="PH_domain"/>
</dbReference>
<dbReference type="SMART" id="SM00484">
    <property type="entry name" value="XPGI"/>
    <property type="match status" value="1"/>
</dbReference>
<dbReference type="InterPro" id="IPR019734">
    <property type="entry name" value="TPR_rpt"/>
</dbReference>
<dbReference type="SMART" id="SM00233">
    <property type="entry name" value="PH"/>
    <property type="match status" value="1"/>
</dbReference>
<protein>
    <recommendedName>
        <fullName evidence="8">Exonuclease 1</fullName>
        <ecNumber evidence="8">3.1.-.-</ecNumber>
    </recommendedName>
</protein>
<keyword evidence="8" id="KW-0460">Magnesium</keyword>
<keyword evidence="8" id="KW-0479">Metal-binding</keyword>
<dbReference type="InterPro" id="IPR006084">
    <property type="entry name" value="XPG/Rad2"/>
</dbReference>
<comment type="subcellular location">
    <subcellularLocation>
        <location evidence="1 8">Nucleus</location>
    </subcellularLocation>
</comment>
<dbReference type="CDD" id="cd09857">
    <property type="entry name" value="PIN_EXO1"/>
    <property type="match status" value="1"/>
</dbReference>
<dbReference type="EMBL" id="BAABUK010000037">
    <property type="protein sequence ID" value="GAA5817062.1"/>
    <property type="molecule type" value="Genomic_DNA"/>
</dbReference>
<name>A0ABP9ZD86_9FUNG</name>
<dbReference type="Gene3D" id="1.10.150.20">
    <property type="entry name" value="5' to 3' exonuclease, C-terminal subdomain"/>
    <property type="match status" value="1"/>
</dbReference>
<dbReference type="InterPro" id="IPR006086">
    <property type="entry name" value="XPG-I_dom"/>
</dbReference>
<dbReference type="Pfam" id="PF00752">
    <property type="entry name" value="XPG_N"/>
    <property type="match status" value="1"/>
</dbReference>
<keyword evidence="8" id="KW-0267">Excision nuclease</keyword>
<keyword evidence="8" id="KW-0228">DNA excision</keyword>
<feature type="region of interest" description="Disordered" evidence="9">
    <location>
        <begin position="442"/>
        <end position="467"/>
    </location>
</feature>
<evidence type="ECO:0000256" key="4">
    <source>
        <dbReference type="ARBA" id="ARBA00022801"/>
    </source>
</evidence>
<keyword evidence="2 8" id="KW-0540">Nuclease</keyword>
<keyword evidence="8" id="KW-0269">Exonuclease</keyword>
<gene>
    <name evidence="11" type="ORF">MFLAVUS_010599</name>
</gene>
<dbReference type="PROSITE" id="PS50005">
    <property type="entry name" value="TPR"/>
    <property type="match status" value="1"/>
</dbReference>
<dbReference type="SUPFAM" id="SSF88723">
    <property type="entry name" value="PIN domain-like"/>
    <property type="match status" value="1"/>
</dbReference>